<protein>
    <recommendedName>
        <fullName evidence="4">Aurora kinase</fullName>
    </recommendedName>
</protein>
<dbReference type="EMBL" id="CAUYUJ010015413">
    <property type="protein sequence ID" value="CAK0853645.1"/>
    <property type="molecule type" value="Genomic_DNA"/>
</dbReference>
<sequence>ILESATRIKMFFDPTGSPRLTTNSRGKTRRPGTKDLTSVLRCSETKFVDFLQGCLSWDPKDRFTPQDALDQEWILEGYARHPARDPAGRSGQPEASPPSSSSRKRMTAGTSRSTGGHG</sequence>
<evidence type="ECO:0000256" key="1">
    <source>
        <dbReference type="SAM" id="MobiDB-lite"/>
    </source>
</evidence>
<reference evidence="2" key="1">
    <citation type="submission" date="2023-10" db="EMBL/GenBank/DDBJ databases">
        <authorList>
            <person name="Chen Y."/>
            <person name="Shah S."/>
            <person name="Dougan E. K."/>
            <person name="Thang M."/>
            <person name="Chan C."/>
        </authorList>
    </citation>
    <scope>NUCLEOTIDE SEQUENCE [LARGE SCALE GENOMIC DNA]</scope>
</reference>
<gene>
    <name evidence="2" type="ORF">PCOR1329_LOCUS45038</name>
</gene>
<comment type="caution">
    <text evidence="2">The sequence shown here is derived from an EMBL/GenBank/DDBJ whole genome shotgun (WGS) entry which is preliminary data.</text>
</comment>
<dbReference type="Proteomes" id="UP001189429">
    <property type="component" value="Unassembled WGS sequence"/>
</dbReference>
<feature type="non-terminal residue" evidence="2">
    <location>
        <position position="118"/>
    </location>
</feature>
<evidence type="ECO:0008006" key="4">
    <source>
        <dbReference type="Google" id="ProtNLM"/>
    </source>
</evidence>
<dbReference type="SUPFAM" id="SSF56112">
    <property type="entry name" value="Protein kinase-like (PK-like)"/>
    <property type="match status" value="1"/>
</dbReference>
<evidence type="ECO:0000313" key="3">
    <source>
        <dbReference type="Proteomes" id="UP001189429"/>
    </source>
</evidence>
<feature type="region of interest" description="Disordered" evidence="1">
    <location>
        <begin position="12"/>
        <end position="36"/>
    </location>
</feature>
<feature type="region of interest" description="Disordered" evidence="1">
    <location>
        <begin position="74"/>
        <end position="118"/>
    </location>
</feature>
<feature type="compositionally biased region" description="Polar residues" evidence="1">
    <location>
        <begin position="108"/>
        <end position="118"/>
    </location>
</feature>
<name>A0ABN9U469_9DINO</name>
<evidence type="ECO:0000313" key="2">
    <source>
        <dbReference type="EMBL" id="CAK0853645.1"/>
    </source>
</evidence>
<dbReference type="InterPro" id="IPR011009">
    <property type="entry name" value="Kinase-like_dom_sf"/>
</dbReference>
<proteinExistence type="predicted"/>
<dbReference type="Gene3D" id="1.10.510.10">
    <property type="entry name" value="Transferase(Phosphotransferase) domain 1"/>
    <property type="match status" value="1"/>
</dbReference>
<organism evidence="2 3">
    <name type="scientific">Prorocentrum cordatum</name>
    <dbReference type="NCBI Taxonomy" id="2364126"/>
    <lineage>
        <taxon>Eukaryota</taxon>
        <taxon>Sar</taxon>
        <taxon>Alveolata</taxon>
        <taxon>Dinophyceae</taxon>
        <taxon>Prorocentrales</taxon>
        <taxon>Prorocentraceae</taxon>
        <taxon>Prorocentrum</taxon>
    </lineage>
</organism>
<feature type="non-terminal residue" evidence="2">
    <location>
        <position position="1"/>
    </location>
</feature>
<feature type="compositionally biased region" description="Basic and acidic residues" evidence="1">
    <location>
        <begin position="78"/>
        <end position="87"/>
    </location>
</feature>
<accession>A0ABN9U469</accession>
<keyword evidence="3" id="KW-1185">Reference proteome</keyword>